<dbReference type="KEGG" id="gsn:YC6258_02213"/>
<accession>A0A0C5VHZ7</accession>
<reference evidence="1 2" key="1">
    <citation type="submission" date="2014-01" db="EMBL/GenBank/DDBJ databases">
        <title>Full genme sequencing of cellulolytic bacterium Gynuella sunshinyii YC6258T gen. nov., sp. nov.</title>
        <authorList>
            <person name="Khan H."/>
            <person name="Chung E.J."/>
            <person name="Chung Y.R."/>
        </authorList>
    </citation>
    <scope>NUCLEOTIDE SEQUENCE [LARGE SCALE GENOMIC DNA]</scope>
    <source>
        <strain evidence="1 2">YC6258</strain>
    </source>
</reference>
<name>A0A0C5VHZ7_9GAMM</name>
<organism evidence="1 2">
    <name type="scientific">Gynuella sunshinyii YC6258</name>
    <dbReference type="NCBI Taxonomy" id="1445510"/>
    <lineage>
        <taxon>Bacteria</taxon>
        <taxon>Pseudomonadati</taxon>
        <taxon>Pseudomonadota</taxon>
        <taxon>Gammaproteobacteria</taxon>
        <taxon>Oceanospirillales</taxon>
        <taxon>Saccharospirillaceae</taxon>
        <taxon>Gynuella</taxon>
    </lineage>
</organism>
<dbReference type="HOGENOM" id="CLU_3043947_0_0_6"/>
<keyword evidence="2" id="KW-1185">Reference proteome</keyword>
<evidence type="ECO:0000313" key="1">
    <source>
        <dbReference type="EMBL" id="AJQ94252.1"/>
    </source>
</evidence>
<protein>
    <submittedName>
        <fullName evidence="1">Uncharacterized protein</fullName>
    </submittedName>
</protein>
<dbReference type="AlphaFoldDB" id="A0A0C5VHZ7"/>
<evidence type="ECO:0000313" key="2">
    <source>
        <dbReference type="Proteomes" id="UP000032266"/>
    </source>
</evidence>
<proteinExistence type="predicted"/>
<gene>
    <name evidence="1" type="ORF">YC6258_02213</name>
</gene>
<sequence length="54" mass="6316">MDGGRAVMSWDMTQRSLFCGDSNKQIRAYRLITLLVDQFKKSYLSKRTKGQMRV</sequence>
<dbReference type="STRING" id="1445510.YC6258_02213"/>
<dbReference type="Proteomes" id="UP000032266">
    <property type="component" value="Chromosome"/>
</dbReference>
<dbReference type="EMBL" id="CP007142">
    <property type="protein sequence ID" value="AJQ94252.1"/>
    <property type="molecule type" value="Genomic_DNA"/>
</dbReference>